<protein>
    <submittedName>
        <fullName evidence="1">Kinase-like domain-containing protein</fullName>
    </submittedName>
</protein>
<gene>
    <name evidence="1" type="ORF">FNAPI_9357</name>
</gene>
<keyword evidence="1" id="KW-0808">Transferase</keyword>
<accession>A0A8H5IXJ1</accession>
<keyword evidence="1" id="KW-0418">Kinase</keyword>
<evidence type="ECO:0000313" key="2">
    <source>
        <dbReference type="Proteomes" id="UP000574317"/>
    </source>
</evidence>
<dbReference type="GO" id="GO:0016301">
    <property type="term" value="F:kinase activity"/>
    <property type="evidence" value="ECO:0007669"/>
    <property type="project" value="UniProtKB-KW"/>
</dbReference>
<dbReference type="Proteomes" id="UP000574317">
    <property type="component" value="Unassembled WGS sequence"/>
</dbReference>
<evidence type="ECO:0000313" key="1">
    <source>
        <dbReference type="EMBL" id="KAF5544541.1"/>
    </source>
</evidence>
<dbReference type="EMBL" id="JAAOAO010000381">
    <property type="protein sequence ID" value="KAF5544541.1"/>
    <property type="molecule type" value="Genomic_DNA"/>
</dbReference>
<proteinExistence type="predicted"/>
<name>A0A8H5IXJ1_9HYPO</name>
<organism evidence="1 2">
    <name type="scientific">Fusarium napiforme</name>
    <dbReference type="NCBI Taxonomy" id="42672"/>
    <lineage>
        <taxon>Eukaryota</taxon>
        <taxon>Fungi</taxon>
        <taxon>Dikarya</taxon>
        <taxon>Ascomycota</taxon>
        <taxon>Pezizomycotina</taxon>
        <taxon>Sordariomycetes</taxon>
        <taxon>Hypocreomycetidae</taxon>
        <taxon>Hypocreales</taxon>
        <taxon>Nectriaceae</taxon>
        <taxon>Fusarium</taxon>
        <taxon>Fusarium fujikuroi species complex</taxon>
    </lineage>
</organism>
<dbReference type="AlphaFoldDB" id="A0A8H5IXJ1"/>
<reference evidence="1 2" key="1">
    <citation type="submission" date="2020-05" db="EMBL/GenBank/DDBJ databases">
        <title>Identification and distribution of gene clusters putatively required for synthesis of sphingolipid metabolism inhibitors in phylogenetically diverse species of the filamentous fungus Fusarium.</title>
        <authorList>
            <person name="Kim H.-S."/>
            <person name="Busman M."/>
            <person name="Brown D.W."/>
            <person name="Divon H."/>
            <person name="Uhlig S."/>
            <person name="Proctor R.H."/>
        </authorList>
    </citation>
    <scope>NUCLEOTIDE SEQUENCE [LARGE SCALE GENOMIC DNA]</scope>
    <source>
        <strain evidence="1 2">NRRL 25196</strain>
    </source>
</reference>
<comment type="caution">
    <text evidence="1">The sequence shown here is derived from an EMBL/GenBank/DDBJ whole genome shotgun (WGS) entry which is preliminary data.</text>
</comment>
<keyword evidence="2" id="KW-1185">Reference proteome</keyword>
<sequence length="345" mass="39167">MAPTTIAPFPYVADNEPKVHLVEGFNNTFSPNRKFVVISLLEDLPSTESHVMHVIFYNGVGLLGGQGVLKLYDRRYARSIREVNGTTTAAPREADNAYLSFVRQGKMTVFRSALEHIYKTAPVRPRASEFLDTQRYGGPEADRVARFEAAAWYENNKRFKTELKAYKQLKPFQGDKIPRLLAHIRIPYPIIYKRPQENGDEQWDEFFCVHGLLLEYIPGPKLGRWPKPTFAPTTLEAAIQSAIDSINDINNLGVLVEKSTNNVIMKNKDNNDQILPLDSQKPFIVDFAKAVLRDDLYEIVITGLPTSALLATEYLSARLKHAYEEKANEFNESFAGDLEEIIRET</sequence>